<sequence>MRFVAVILLLFSCSSKNLEVLDIDFIDKSVENGHFLLALDTLGNLGSFHYATFSRFDTLHFVTWNESSHSLDFYNLEKGLFSHRIFVESDGPLGLSDIEAMMYGDNSIILFDGNARKALVVGLDGSVKALNFRQMEFYDGRSPLDLYYSFASEFGAKPTWKNGQIYFPITKNVNFESLQYYQNPPVGQYDIQSNSGVRSFGAWDRVYLQKDGYFGFLGEISLSEHSEGVALSFPMSPRVTLFDTEGNFQKELWIATSDFPAMSKGLSRSNDDLQKERNLGIIEPWFLKTMYHPDLNALIRFQKKPQALKKADGTLNTNLFGNWLLLVSKAETNYSVLEVYEIDAKDLFLPISFPYKNGILIKNKTDEEEDKASFTFFKMG</sequence>
<gene>
    <name evidence="1" type="ORF">GCM10008106_16770</name>
</gene>
<evidence type="ECO:0000313" key="2">
    <source>
        <dbReference type="Proteomes" id="UP000642809"/>
    </source>
</evidence>
<reference evidence="1" key="2">
    <citation type="submission" date="2020-09" db="EMBL/GenBank/DDBJ databases">
        <authorList>
            <person name="Sun Q."/>
            <person name="Kim S."/>
        </authorList>
    </citation>
    <scope>NUCLEOTIDE SEQUENCE</scope>
    <source>
        <strain evidence="1">KCTC 23224</strain>
    </source>
</reference>
<proteinExistence type="predicted"/>
<dbReference type="AlphaFoldDB" id="A0A8J3G566"/>
<protein>
    <submittedName>
        <fullName evidence="1">Uncharacterized protein</fullName>
    </submittedName>
</protein>
<accession>A0A8J3G566</accession>
<dbReference type="Proteomes" id="UP000642809">
    <property type="component" value="Unassembled WGS sequence"/>
</dbReference>
<dbReference type="EMBL" id="BMYF01000008">
    <property type="protein sequence ID" value="GHB35918.1"/>
    <property type="molecule type" value="Genomic_DNA"/>
</dbReference>
<reference evidence="1" key="1">
    <citation type="journal article" date="2014" name="Int. J. Syst. Evol. Microbiol.">
        <title>Complete genome sequence of Corynebacterium casei LMG S-19264T (=DSM 44701T), isolated from a smear-ripened cheese.</title>
        <authorList>
            <consortium name="US DOE Joint Genome Institute (JGI-PGF)"/>
            <person name="Walter F."/>
            <person name="Albersmeier A."/>
            <person name="Kalinowski J."/>
            <person name="Ruckert C."/>
        </authorList>
    </citation>
    <scope>NUCLEOTIDE SEQUENCE</scope>
    <source>
        <strain evidence="1">KCTC 23224</strain>
    </source>
</reference>
<comment type="caution">
    <text evidence="1">The sequence shown here is derived from an EMBL/GenBank/DDBJ whole genome shotgun (WGS) entry which is preliminary data.</text>
</comment>
<organism evidence="1 2">
    <name type="scientific">Mongoliitalea lutea</name>
    <dbReference type="NCBI Taxonomy" id="849756"/>
    <lineage>
        <taxon>Bacteria</taxon>
        <taxon>Pseudomonadati</taxon>
        <taxon>Bacteroidota</taxon>
        <taxon>Cytophagia</taxon>
        <taxon>Cytophagales</taxon>
        <taxon>Cyclobacteriaceae</taxon>
        <taxon>Mongoliitalea</taxon>
    </lineage>
</organism>
<keyword evidence="2" id="KW-1185">Reference proteome</keyword>
<evidence type="ECO:0000313" key="1">
    <source>
        <dbReference type="EMBL" id="GHB35918.1"/>
    </source>
</evidence>
<name>A0A8J3G566_9BACT</name>